<keyword evidence="1" id="KW-0812">Transmembrane</keyword>
<dbReference type="EMBL" id="JACDXJ010000001">
    <property type="protein sequence ID" value="MBA1156656.1"/>
    <property type="molecule type" value="Genomic_DNA"/>
</dbReference>
<protein>
    <submittedName>
        <fullName evidence="2">Uncharacterized protein</fullName>
    </submittedName>
</protein>
<comment type="caution">
    <text evidence="2">The sequence shown here is derived from an EMBL/GenBank/DDBJ whole genome shotgun (WGS) entry which is preliminary data.</text>
</comment>
<keyword evidence="3" id="KW-1185">Reference proteome</keyword>
<sequence length="45" mass="5005">MDEDEDDFSEPARGNPAHDNWARAFRWVGLVCGLAMLGWTAVLLA</sequence>
<proteinExistence type="predicted"/>
<keyword evidence="1" id="KW-1133">Transmembrane helix</keyword>
<gene>
    <name evidence="2" type="ORF">H0S73_11020</name>
</gene>
<evidence type="ECO:0000313" key="3">
    <source>
        <dbReference type="Proteomes" id="UP000572984"/>
    </source>
</evidence>
<organism evidence="2 3">
    <name type="scientific">Microvirga mediterraneensis</name>
    <dbReference type="NCBI Taxonomy" id="2754695"/>
    <lineage>
        <taxon>Bacteria</taxon>
        <taxon>Pseudomonadati</taxon>
        <taxon>Pseudomonadota</taxon>
        <taxon>Alphaproteobacteria</taxon>
        <taxon>Hyphomicrobiales</taxon>
        <taxon>Methylobacteriaceae</taxon>
        <taxon>Microvirga</taxon>
    </lineage>
</organism>
<feature type="transmembrane region" description="Helical" evidence="1">
    <location>
        <begin position="24"/>
        <end position="44"/>
    </location>
</feature>
<dbReference type="RefSeq" id="WP_181052195.1">
    <property type="nucleotide sequence ID" value="NZ_JACDXJ010000001.1"/>
</dbReference>
<accession>A0A838BQD1</accession>
<dbReference type="Proteomes" id="UP000572984">
    <property type="component" value="Unassembled WGS sequence"/>
</dbReference>
<evidence type="ECO:0000313" key="2">
    <source>
        <dbReference type="EMBL" id="MBA1156656.1"/>
    </source>
</evidence>
<keyword evidence="1" id="KW-0472">Membrane</keyword>
<evidence type="ECO:0000256" key="1">
    <source>
        <dbReference type="SAM" id="Phobius"/>
    </source>
</evidence>
<name>A0A838BQD1_9HYPH</name>
<dbReference type="AlphaFoldDB" id="A0A838BQD1"/>
<reference evidence="2 3" key="1">
    <citation type="submission" date="2020-07" db="EMBL/GenBank/DDBJ databases">
        <title>Draft genome and description of Microvirga mediterraneensis Marseille-Q2068 sp. nov.</title>
        <authorList>
            <person name="Boxberger M."/>
        </authorList>
    </citation>
    <scope>NUCLEOTIDE SEQUENCE [LARGE SCALE GENOMIC DNA]</scope>
    <source>
        <strain evidence="2 3">Marseille-Q2068</strain>
    </source>
</reference>